<evidence type="ECO:0000313" key="3">
    <source>
        <dbReference type="EMBL" id="SQB44623.1"/>
    </source>
</evidence>
<dbReference type="SUPFAM" id="SSF50129">
    <property type="entry name" value="GroES-like"/>
    <property type="match status" value="1"/>
</dbReference>
<dbReference type="EMBL" id="UAWB01000005">
    <property type="protein sequence ID" value="SQB44623.1"/>
    <property type="molecule type" value="Genomic_DNA"/>
</dbReference>
<reference evidence="2 4" key="1">
    <citation type="submission" date="2016-10" db="EMBL/GenBank/DDBJ databases">
        <authorList>
            <person name="Varghese N."/>
            <person name="Submissions S."/>
        </authorList>
    </citation>
    <scope>NUCLEOTIDE SEQUENCE [LARGE SCALE GENOMIC DNA]</scope>
    <source>
        <strain evidence="2 4">DSM 19299</strain>
    </source>
</reference>
<accession>A0A2X2X394</accession>
<dbReference type="SMART" id="SM00829">
    <property type="entry name" value="PKS_ER"/>
    <property type="match status" value="1"/>
</dbReference>
<dbReference type="Gene3D" id="3.90.180.10">
    <property type="entry name" value="Medium-chain alcohol dehydrogenases, catalytic domain"/>
    <property type="match status" value="1"/>
</dbReference>
<evidence type="ECO:0000313" key="2">
    <source>
        <dbReference type="EMBL" id="SDI28953.1"/>
    </source>
</evidence>
<proteinExistence type="predicted"/>
<dbReference type="OrthoDB" id="9787435at2"/>
<organism evidence="3 5">
    <name type="scientific">Chryseobacterium jejuense</name>
    <dbReference type="NCBI Taxonomy" id="445960"/>
    <lineage>
        <taxon>Bacteria</taxon>
        <taxon>Pseudomonadati</taxon>
        <taxon>Bacteroidota</taxon>
        <taxon>Flavobacteriia</taxon>
        <taxon>Flavobacteriales</taxon>
        <taxon>Weeksellaceae</taxon>
        <taxon>Chryseobacterium group</taxon>
        <taxon>Chryseobacterium</taxon>
    </lineage>
</organism>
<dbReference type="GO" id="GO:0016491">
    <property type="term" value="F:oxidoreductase activity"/>
    <property type="evidence" value="ECO:0007669"/>
    <property type="project" value="InterPro"/>
</dbReference>
<dbReference type="SUPFAM" id="SSF51735">
    <property type="entry name" value="NAD(P)-binding Rossmann-fold domains"/>
    <property type="match status" value="1"/>
</dbReference>
<dbReference type="Proteomes" id="UP000199426">
    <property type="component" value="Unassembled WGS sequence"/>
</dbReference>
<sequence>MIAIVLEQFGGTEYLVEKEIEKPSIKDHEVLVKVKAISINPVDAKVRSRKAPLAESLAQYNPLILGWDISGVVVEAGNEVTSLKLGDEVFGMVNFAGHGKAYAEYVAAPAEHLAVKPKNITHIEAAASTLAALTAWQAFNSYGKLRSTDKVLIHAAAGGVGHFAVQMAKHIGAYVIATSSAVNRDFVMELGADEHIDYKANHFEDLLHDMDFVLEAIGGENFQKSVQVLKPFGTIVALPSGHTQEDEKQAREKNLHACYFMSVYSSGRDMQNIAALLEKGIIKPHISHVFAFNEIAKAHEQIETGRTIGKVVVELS</sequence>
<keyword evidence="4" id="KW-1185">Reference proteome</keyword>
<dbReference type="InterPro" id="IPR020843">
    <property type="entry name" value="ER"/>
</dbReference>
<dbReference type="PANTHER" id="PTHR11695:SF294">
    <property type="entry name" value="RETICULON-4-INTERACTING PROTEIN 1, MITOCHONDRIAL"/>
    <property type="match status" value="1"/>
</dbReference>
<evidence type="ECO:0000259" key="1">
    <source>
        <dbReference type="SMART" id="SM00829"/>
    </source>
</evidence>
<dbReference type="Gene3D" id="3.40.50.720">
    <property type="entry name" value="NAD(P)-binding Rossmann-like Domain"/>
    <property type="match status" value="1"/>
</dbReference>
<evidence type="ECO:0000313" key="4">
    <source>
        <dbReference type="Proteomes" id="UP000199426"/>
    </source>
</evidence>
<dbReference type="STRING" id="445960.SAMN05421542_0728"/>
<dbReference type="Pfam" id="PF13602">
    <property type="entry name" value="ADH_zinc_N_2"/>
    <property type="match status" value="1"/>
</dbReference>
<dbReference type="CDD" id="cd05289">
    <property type="entry name" value="MDR_like_2"/>
    <property type="match status" value="1"/>
</dbReference>
<dbReference type="RefSeq" id="WP_089733633.1">
    <property type="nucleotide sequence ID" value="NZ_FNEG01000001.1"/>
</dbReference>
<protein>
    <submittedName>
        <fullName evidence="2">NADPH:quinone reductase</fullName>
    </submittedName>
    <submittedName>
        <fullName evidence="3">Zinc-type alcohol dehydrogenase-like protein SA1988</fullName>
    </submittedName>
</protein>
<name>A0A2X2X394_CHRJE</name>
<feature type="domain" description="Enoyl reductase (ER)" evidence="1">
    <location>
        <begin position="10"/>
        <end position="313"/>
    </location>
</feature>
<reference evidence="3 5" key="2">
    <citation type="submission" date="2018-06" db="EMBL/GenBank/DDBJ databases">
        <authorList>
            <consortium name="Pathogen Informatics"/>
            <person name="Doyle S."/>
        </authorList>
    </citation>
    <scope>NUCLEOTIDE SEQUENCE [LARGE SCALE GENOMIC DNA]</scope>
    <source>
        <strain evidence="3 5">NCTC13492</strain>
    </source>
</reference>
<dbReference type="EMBL" id="FNEG01000001">
    <property type="protein sequence ID" value="SDI28953.1"/>
    <property type="molecule type" value="Genomic_DNA"/>
</dbReference>
<dbReference type="PANTHER" id="PTHR11695">
    <property type="entry name" value="ALCOHOL DEHYDROGENASE RELATED"/>
    <property type="match status" value="1"/>
</dbReference>
<dbReference type="Proteomes" id="UP000251670">
    <property type="component" value="Unassembled WGS sequence"/>
</dbReference>
<dbReference type="Pfam" id="PF08240">
    <property type="entry name" value="ADH_N"/>
    <property type="match status" value="1"/>
</dbReference>
<gene>
    <name evidence="3" type="ORF">NCTC13492_02502</name>
    <name evidence="2" type="ORF">SAMN05421542_0728</name>
</gene>
<dbReference type="AlphaFoldDB" id="A0A2X2X394"/>
<dbReference type="InterPro" id="IPR050700">
    <property type="entry name" value="YIM1/Zinc_Alcohol_DH_Fams"/>
</dbReference>
<evidence type="ECO:0000313" key="5">
    <source>
        <dbReference type="Proteomes" id="UP000251670"/>
    </source>
</evidence>
<dbReference type="InterPro" id="IPR011032">
    <property type="entry name" value="GroES-like_sf"/>
</dbReference>
<dbReference type="InterPro" id="IPR036291">
    <property type="entry name" value="NAD(P)-bd_dom_sf"/>
</dbReference>
<dbReference type="InterPro" id="IPR013154">
    <property type="entry name" value="ADH-like_N"/>
</dbReference>